<evidence type="ECO:0000256" key="3">
    <source>
        <dbReference type="ARBA" id="ARBA00022737"/>
    </source>
</evidence>
<dbReference type="PROSITE" id="PS50231">
    <property type="entry name" value="RICIN_B_LECTIN"/>
    <property type="match status" value="1"/>
</dbReference>
<keyword evidence="3" id="KW-0677">Repeat</keyword>
<keyword evidence="6" id="KW-1015">Disulfide bond</keyword>
<keyword evidence="5 10" id="KW-0472">Membrane</keyword>
<gene>
    <name evidence="15" type="primary">LOC116938871</name>
</gene>
<dbReference type="InterPro" id="IPR013806">
    <property type="entry name" value="Kringle-like"/>
</dbReference>
<keyword evidence="2 10" id="KW-0812">Transmembrane</keyword>
<dbReference type="InterPro" id="IPR001304">
    <property type="entry name" value="C-type_lectin-like"/>
</dbReference>
<feature type="domain" description="C-type lectin" evidence="12">
    <location>
        <begin position="229"/>
        <end position="345"/>
    </location>
</feature>
<evidence type="ECO:0000256" key="10">
    <source>
        <dbReference type="SAM" id="Phobius"/>
    </source>
</evidence>
<evidence type="ECO:0000256" key="8">
    <source>
        <dbReference type="PROSITE-ProRule" id="PRU00479"/>
    </source>
</evidence>
<dbReference type="InterPro" id="IPR036943">
    <property type="entry name" value="FN_type2_sf"/>
</dbReference>
<dbReference type="SUPFAM" id="SSF56436">
    <property type="entry name" value="C-type lectin-like"/>
    <property type="match status" value="8"/>
</dbReference>
<dbReference type="RefSeq" id="XP_032802501.1">
    <property type="nucleotide sequence ID" value="XM_032946610.1"/>
</dbReference>
<dbReference type="PROSITE" id="PS50041">
    <property type="entry name" value="C_TYPE_LECTIN_2"/>
    <property type="match status" value="8"/>
</dbReference>
<dbReference type="InterPro" id="IPR016186">
    <property type="entry name" value="C-type_lectin-like/link_sf"/>
</dbReference>
<dbReference type="SUPFAM" id="SSF57440">
    <property type="entry name" value="Kringle-like"/>
    <property type="match status" value="1"/>
</dbReference>
<evidence type="ECO:0000313" key="15">
    <source>
        <dbReference type="RefSeq" id="XP_032802501.1"/>
    </source>
</evidence>
<comment type="caution">
    <text evidence="8">Lacks conserved residue(s) required for the propagation of feature annotation.</text>
</comment>
<feature type="domain" description="Fibronectin type-II" evidence="13">
    <location>
        <begin position="164"/>
        <end position="211"/>
    </location>
</feature>
<dbReference type="PANTHER" id="PTHR22803">
    <property type="entry name" value="MANNOSE, PHOSPHOLIPASE, LECTIN RECEPTOR RELATED"/>
    <property type="match status" value="1"/>
</dbReference>
<evidence type="ECO:0000256" key="11">
    <source>
        <dbReference type="SAM" id="SignalP"/>
    </source>
</evidence>
<dbReference type="CDD" id="cd00062">
    <property type="entry name" value="FN2"/>
    <property type="match status" value="1"/>
</dbReference>
<feature type="region of interest" description="Disordered" evidence="9">
    <location>
        <begin position="644"/>
        <end position="668"/>
    </location>
</feature>
<keyword evidence="14" id="KW-1185">Reference proteome</keyword>
<dbReference type="Gene3D" id="2.10.10.10">
    <property type="entry name" value="Fibronectin, type II, collagen-binding"/>
    <property type="match status" value="1"/>
</dbReference>
<evidence type="ECO:0000256" key="5">
    <source>
        <dbReference type="ARBA" id="ARBA00023136"/>
    </source>
</evidence>
<name>A0AAJ7SPP6_PETMA</name>
<dbReference type="InterPro" id="IPR018378">
    <property type="entry name" value="C-type_lectin_CS"/>
</dbReference>
<dbReference type="CDD" id="cd00037">
    <property type="entry name" value="CLECT"/>
    <property type="match status" value="7"/>
</dbReference>
<feature type="domain" description="C-type lectin" evidence="12">
    <location>
        <begin position="683"/>
        <end position="822"/>
    </location>
</feature>
<dbReference type="Gene3D" id="2.80.10.50">
    <property type="match status" value="1"/>
</dbReference>
<dbReference type="SMART" id="SM00034">
    <property type="entry name" value="CLECT"/>
    <property type="match status" value="8"/>
</dbReference>
<evidence type="ECO:0000313" key="14">
    <source>
        <dbReference type="Proteomes" id="UP001318040"/>
    </source>
</evidence>
<dbReference type="CDD" id="cd23385">
    <property type="entry name" value="beta-trefoil_Ricin_MRC-like"/>
    <property type="match status" value="1"/>
</dbReference>
<evidence type="ECO:0000256" key="9">
    <source>
        <dbReference type="SAM" id="MobiDB-lite"/>
    </source>
</evidence>
<keyword evidence="11" id="KW-0732">Signal</keyword>
<dbReference type="InterPro" id="IPR050111">
    <property type="entry name" value="C-type_lectin/snaclec_domain"/>
</dbReference>
<keyword evidence="4 10" id="KW-1133">Transmembrane helix</keyword>
<dbReference type="Proteomes" id="UP001318040">
    <property type="component" value="Chromosome 4"/>
</dbReference>
<dbReference type="PROSITE" id="PS51092">
    <property type="entry name" value="FN2_2"/>
    <property type="match status" value="1"/>
</dbReference>
<feature type="domain" description="C-type lectin" evidence="12">
    <location>
        <begin position="1275"/>
        <end position="1394"/>
    </location>
</feature>
<feature type="signal peptide" evidence="11">
    <location>
        <begin position="1"/>
        <end position="19"/>
    </location>
</feature>
<dbReference type="InterPro" id="IPR016187">
    <property type="entry name" value="CTDL_fold"/>
</dbReference>
<dbReference type="Pfam" id="PF00059">
    <property type="entry name" value="Lectin_C"/>
    <property type="match status" value="8"/>
</dbReference>
<proteinExistence type="predicted"/>
<evidence type="ECO:0000256" key="2">
    <source>
        <dbReference type="ARBA" id="ARBA00022692"/>
    </source>
</evidence>
<feature type="domain" description="C-type lectin" evidence="12">
    <location>
        <begin position="850"/>
        <end position="965"/>
    </location>
</feature>
<accession>A0AAJ7SPP6</accession>
<feature type="domain" description="C-type lectin" evidence="12">
    <location>
        <begin position="522"/>
        <end position="631"/>
    </location>
</feature>
<feature type="chain" id="PRO_5042580991" evidence="11">
    <location>
        <begin position="20"/>
        <end position="1481"/>
    </location>
</feature>
<reference evidence="15" key="1">
    <citation type="submission" date="2025-08" db="UniProtKB">
        <authorList>
            <consortium name="RefSeq"/>
        </authorList>
    </citation>
    <scope>IDENTIFICATION</scope>
    <source>
        <tissue evidence="15">Sperm</tissue>
    </source>
</reference>
<dbReference type="InterPro" id="IPR000562">
    <property type="entry name" value="FN_type2_dom"/>
</dbReference>
<evidence type="ECO:0000256" key="6">
    <source>
        <dbReference type="ARBA" id="ARBA00023157"/>
    </source>
</evidence>
<dbReference type="SUPFAM" id="SSF50370">
    <property type="entry name" value="Ricin B-like lectins"/>
    <property type="match status" value="1"/>
</dbReference>
<keyword evidence="7" id="KW-0325">Glycoprotein</keyword>
<evidence type="ECO:0000259" key="12">
    <source>
        <dbReference type="PROSITE" id="PS50041"/>
    </source>
</evidence>
<organism evidence="14 15">
    <name type="scientific">Petromyzon marinus</name>
    <name type="common">Sea lamprey</name>
    <dbReference type="NCBI Taxonomy" id="7757"/>
    <lineage>
        <taxon>Eukaryota</taxon>
        <taxon>Metazoa</taxon>
        <taxon>Chordata</taxon>
        <taxon>Craniata</taxon>
        <taxon>Vertebrata</taxon>
        <taxon>Cyclostomata</taxon>
        <taxon>Hyperoartia</taxon>
        <taxon>Petromyzontiformes</taxon>
        <taxon>Petromyzontidae</taxon>
        <taxon>Petromyzon</taxon>
    </lineage>
</organism>
<evidence type="ECO:0000256" key="7">
    <source>
        <dbReference type="ARBA" id="ARBA00023180"/>
    </source>
</evidence>
<dbReference type="GO" id="GO:0016020">
    <property type="term" value="C:membrane"/>
    <property type="evidence" value="ECO:0007669"/>
    <property type="project" value="UniProtKB-SubCell"/>
</dbReference>
<feature type="domain" description="C-type lectin" evidence="12">
    <location>
        <begin position="1133"/>
        <end position="1250"/>
    </location>
</feature>
<feature type="transmembrane region" description="Helical" evidence="10">
    <location>
        <begin position="1413"/>
        <end position="1435"/>
    </location>
</feature>
<dbReference type="SMART" id="SM00059">
    <property type="entry name" value="FN2"/>
    <property type="match status" value="1"/>
</dbReference>
<dbReference type="InterPro" id="IPR035992">
    <property type="entry name" value="Ricin_B-like_lectins"/>
</dbReference>
<dbReference type="KEGG" id="pmrn:116938871"/>
<dbReference type="PROSITE" id="PS00615">
    <property type="entry name" value="C_TYPE_LECTIN_1"/>
    <property type="match status" value="4"/>
</dbReference>
<comment type="subcellular location">
    <subcellularLocation>
        <location evidence="1">Membrane</location>
        <topology evidence="1">Single-pass membrane protein</topology>
    </subcellularLocation>
</comment>
<dbReference type="Gene3D" id="3.10.100.10">
    <property type="entry name" value="Mannose-Binding Protein A, subunit A"/>
    <property type="match status" value="8"/>
</dbReference>
<feature type="domain" description="C-type lectin" evidence="12">
    <location>
        <begin position="993"/>
        <end position="1112"/>
    </location>
</feature>
<dbReference type="Pfam" id="PF00040">
    <property type="entry name" value="fn2"/>
    <property type="match status" value="1"/>
</dbReference>
<evidence type="ECO:0000259" key="13">
    <source>
        <dbReference type="PROSITE" id="PS51092"/>
    </source>
</evidence>
<protein>
    <submittedName>
        <fullName evidence="15">C-type mannose receptor 2-like</fullName>
    </submittedName>
</protein>
<dbReference type="PRINTS" id="PR00013">
    <property type="entry name" value="FNTYPEII"/>
</dbReference>
<feature type="domain" description="C-type lectin" evidence="12">
    <location>
        <begin position="377"/>
        <end position="495"/>
    </location>
</feature>
<evidence type="ECO:0000256" key="1">
    <source>
        <dbReference type="ARBA" id="ARBA00004167"/>
    </source>
</evidence>
<evidence type="ECO:0000256" key="4">
    <source>
        <dbReference type="ARBA" id="ARBA00022989"/>
    </source>
</evidence>
<sequence>MAPLLRVLLLAHLVSQAAPQTEPITFLLENKTGGQCLTVQSRALKWVPCDPKVTGQHWLWGSTENLISASQTPEDRGLCLTATALKKSAAVSVERCSVAQESQQQWQCRDSELMAAKKHVLSVTMQNGQLVLGRTGGVSWRIHGSEQTPCSVQHQPVSTLFGTGKGQPCHLPYRYKGKWYVGCTTEDNGKLPWCATTLEYDQDKLWGNCPTALPAEDDGCPQLWKLEAASRACVQVNEGARLTWHEARASCVLQGSELLSVEGECEAMYFAGAMLGKESLFWMGLNRLNAAGAWQWSDGRALTRVHWESEPPTSDEEGSCVVMNPESHGLWKVVRCTEKLPYVCYQRLPEAATNATAPSLPPPVLANATCPRGWSAHGAACFRAQPTVLVTWHEARAACVRDGAELARLSNEDEHDFVSTRLAPEDDSLLWIGLSASGPGAAFAWSDGSPVTLTVWDRSQPSRGDRSPATCVYLSEQSRRWSDAPCNLPRGYVCRRPIIPDGVRPTDSPNCQPGWVMGPHSCYWVGAEKAESFTGAFNVCRRHNATLVSITSSFEQGFVHSLLGDAAVGAAAAPGAHAWLGLRDARSPGAFHWESGEALTYTLWDHSQPGGDTGCVTMDPVGGRWSVRNCSAFPARFVCEEKLRGDTEEEEEEGQSPPTPTTTGTAPLHCAEGWRSKDDLPFCYQVNRMAQDVRQTWRVALEHCRVQGAELLSVHSTEEHSFVDDLVEDSNSKRSISDFIHMYSYEYTDESDSPSDPGAFWVGANQLDPDESNMWSDGSPVDRQFVRFHPIESDGQCGTVENSYVTLWRMEPCDLFRSWICKVAKGKRLNPMSNDMFHKENMTADGWYALGTRDIFYSRNQTATFAEARRKCALGGGDLAMPRSEQEQRELLRITSKYDLQEIWIGLQMNKGVFGWVDGSPLNHTNWSPYEPNNYALEEYCGSMSSQIGNWNDRNCGARLLYVCQRGNGTTPMATPAPTAPSTGGCPRKWLLFGSKCYLIRASNSSEYVNWDSANLICHSRGGHLVTVQSPLEQAFLLSHMVPNANGHLYIGLTDRNKMDEYLWTENLPLSFSNWAVGQPSQTYSHDCVGMDPFTGKWFTTSCFELSGFICQKFRDPLFLPPPATPAPRQRDFGGLSYWVVAGERVAWARAAEVCAAEGAVLPHVMDPTHHAFLTVLASRVREPVWLGLHAHGNKTEEARSRFAWASGERLWYEEWAPAEPRFGRDCAVISLNGSWASEECDATRRVVCQSLSAERTPEHGTCPEDPSGTSWVAFRGHCYSIHTDSPKSWSLAVRHCMGLNSSMVSIHDMEENKFLVKMSVMADPQSQGLWTGLFKLETAHVPANLYWQDESPVSFTNWNWGEPNTAMERCVELLAGGRWNDRSCSYVLPYVCKKPQVSVWAAQASEGAVAPAGIAAIVVCLLLLVVAGLCALAVRASHTRGLWALPCVPYSGVMFAASRDSTTDSGPKMLINDDECNEQL</sequence>